<dbReference type="GO" id="GO:0031902">
    <property type="term" value="C:late endosome membrane"/>
    <property type="evidence" value="ECO:0007669"/>
    <property type="project" value="TreeGrafter"/>
</dbReference>
<organism evidence="3 4">
    <name type="scientific">Paralvinella palmiformis</name>
    <dbReference type="NCBI Taxonomy" id="53620"/>
    <lineage>
        <taxon>Eukaryota</taxon>
        <taxon>Metazoa</taxon>
        <taxon>Spiralia</taxon>
        <taxon>Lophotrochozoa</taxon>
        <taxon>Annelida</taxon>
        <taxon>Polychaeta</taxon>
        <taxon>Sedentaria</taxon>
        <taxon>Canalipalpata</taxon>
        <taxon>Terebellida</taxon>
        <taxon>Terebelliformia</taxon>
        <taxon>Alvinellidae</taxon>
        <taxon>Paralvinella</taxon>
    </lineage>
</organism>
<proteinExistence type="predicted"/>
<keyword evidence="1" id="KW-1133">Transmembrane helix</keyword>
<dbReference type="PANTHER" id="PTHR34009">
    <property type="entry name" value="PROTEIN STAR"/>
    <property type="match status" value="1"/>
</dbReference>
<keyword evidence="1" id="KW-0472">Membrane</keyword>
<evidence type="ECO:0000313" key="4">
    <source>
        <dbReference type="Proteomes" id="UP001208570"/>
    </source>
</evidence>
<dbReference type="Gene3D" id="3.40.50.150">
    <property type="entry name" value="Vaccinia Virus protein VP39"/>
    <property type="match status" value="1"/>
</dbReference>
<feature type="transmembrane region" description="Helical" evidence="1">
    <location>
        <begin position="6"/>
        <end position="24"/>
    </location>
</feature>
<dbReference type="EMBL" id="JAODUP010000368">
    <property type="protein sequence ID" value="KAK2151284.1"/>
    <property type="molecule type" value="Genomic_DNA"/>
</dbReference>
<dbReference type="GO" id="GO:0016197">
    <property type="term" value="P:endosomal transport"/>
    <property type="evidence" value="ECO:0007669"/>
    <property type="project" value="TreeGrafter"/>
</dbReference>
<dbReference type="GO" id="GO:0005789">
    <property type="term" value="C:endoplasmic reticulum membrane"/>
    <property type="evidence" value="ECO:0007669"/>
    <property type="project" value="TreeGrafter"/>
</dbReference>
<gene>
    <name evidence="3" type="ORF">LSH36_368g01012</name>
</gene>
<dbReference type="InterPro" id="IPR006342">
    <property type="entry name" value="FkbM_mtfrase"/>
</dbReference>
<dbReference type="Pfam" id="PF05050">
    <property type="entry name" value="Methyltransf_21"/>
    <property type="match status" value="1"/>
</dbReference>
<evidence type="ECO:0000313" key="3">
    <source>
        <dbReference type="EMBL" id="KAK2151284.1"/>
    </source>
</evidence>
<keyword evidence="4" id="KW-1185">Reference proteome</keyword>
<dbReference type="PANTHER" id="PTHR34009:SF2">
    <property type="entry name" value="PROTEIN STAR"/>
    <property type="match status" value="1"/>
</dbReference>
<protein>
    <recommendedName>
        <fullName evidence="2">Methyltransferase FkbM domain-containing protein</fullName>
    </recommendedName>
</protein>
<dbReference type="GO" id="GO:0006888">
    <property type="term" value="P:endoplasmic reticulum to Golgi vesicle-mediated transport"/>
    <property type="evidence" value="ECO:0007669"/>
    <property type="project" value="TreeGrafter"/>
</dbReference>
<dbReference type="GO" id="GO:0005794">
    <property type="term" value="C:Golgi apparatus"/>
    <property type="evidence" value="ECO:0007669"/>
    <property type="project" value="TreeGrafter"/>
</dbReference>
<evidence type="ECO:0000256" key="1">
    <source>
        <dbReference type="SAM" id="Phobius"/>
    </source>
</evidence>
<evidence type="ECO:0000259" key="2">
    <source>
        <dbReference type="Pfam" id="PF05050"/>
    </source>
</evidence>
<feature type="domain" description="Methyltransferase FkbM" evidence="2">
    <location>
        <begin position="121"/>
        <end position="295"/>
    </location>
</feature>
<dbReference type="Proteomes" id="UP001208570">
    <property type="component" value="Unassembled WGS sequence"/>
</dbReference>
<dbReference type="AlphaFoldDB" id="A0AAD9N1Z9"/>
<dbReference type="GO" id="GO:0005886">
    <property type="term" value="C:plasma membrane"/>
    <property type="evidence" value="ECO:0007669"/>
    <property type="project" value="TreeGrafter"/>
</dbReference>
<keyword evidence="1" id="KW-0812">Transmembrane</keyword>
<name>A0AAD9N1Z9_9ANNE</name>
<dbReference type="InterPro" id="IPR029063">
    <property type="entry name" value="SAM-dependent_MTases_sf"/>
</dbReference>
<dbReference type="InterPro" id="IPR053202">
    <property type="entry name" value="EGF_Rcpt_Signaling_Reg"/>
</dbReference>
<reference evidence="3" key="1">
    <citation type="journal article" date="2023" name="Mol. Biol. Evol.">
        <title>Third-Generation Sequencing Reveals the Adaptive Role of the Epigenome in Three Deep-Sea Polychaetes.</title>
        <authorList>
            <person name="Perez M."/>
            <person name="Aroh O."/>
            <person name="Sun Y."/>
            <person name="Lan Y."/>
            <person name="Juniper S.K."/>
            <person name="Young C.R."/>
            <person name="Angers B."/>
            <person name="Qian P.Y."/>
        </authorList>
    </citation>
    <scope>NUCLEOTIDE SEQUENCE</scope>
    <source>
        <strain evidence="3">P08H-3</strain>
    </source>
</reference>
<dbReference type="SUPFAM" id="SSF53335">
    <property type="entry name" value="S-adenosyl-L-methionine-dependent methyltransferases"/>
    <property type="match status" value="1"/>
</dbReference>
<comment type="caution">
    <text evidence="3">The sequence shown here is derived from an EMBL/GenBank/DDBJ whole genome shotgun (WGS) entry which is preliminary data.</text>
</comment>
<sequence>MSTRKFIVVLVISTIALVTSWLLTNRQNRNSTRRDHQRLYSCRPEFDTRTRWNQPKFSKHLLNSSQTTPELIEHICKDWLLPPSTKPCRLKRPWMLHYSASNQSSRVDEILGGRTNGFFIECGAADGETLSNSLFFEKSRNWTGVLIEGFEPWFRKLLRLRRHAYSVSACLSAVKRPELAHFTNIGYGGGLFDYMKESHLDRFGGKTKLLKRTVDMQCLPLYSILRAIGVKHVDYFSLDIEGAELEIIKTLPLDEITVDVFTIEYIVGDIRKGREDSDEKLKAITDYLVGRYDYEVFHVNRFDDVFLKRRNI</sequence>
<accession>A0AAD9N1Z9</accession>